<dbReference type="KEGG" id="lsw:GTO87_03565"/>
<dbReference type="AlphaFoldDB" id="A0A7H9EJ79"/>
<sequence>MSLVDVYKKATEGWDAKNDSAQQRDQGLPAGDYDVILDSVSHATYKSGYECLRFVMTVYQGEHTGRKEFINVSLAEKTKDGRPMPDFVVSQNIRYVAKIGALVGLDMKPEYFDGVETDLYENFNQMFRPCVGKSLKMTVILRPNKDKTKDPYRSYDFAPGETISTPDPVAADPEVTDDDLPF</sequence>
<organism evidence="2 3">
    <name type="scientific">Ligilactobacillus saerimneri</name>
    <dbReference type="NCBI Taxonomy" id="228229"/>
    <lineage>
        <taxon>Bacteria</taxon>
        <taxon>Bacillati</taxon>
        <taxon>Bacillota</taxon>
        <taxon>Bacilli</taxon>
        <taxon>Lactobacillales</taxon>
        <taxon>Lactobacillaceae</taxon>
        <taxon>Ligilactobacillus</taxon>
    </lineage>
</organism>
<evidence type="ECO:0000313" key="3">
    <source>
        <dbReference type="Proteomes" id="UP000510886"/>
    </source>
</evidence>
<reference evidence="2 3" key="1">
    <citation type="submission" date="2020-01" db="EMBL/GenBank/DDBJ databases">
        <title>Complete and circular genome sequences of six lactobacillus isolates from horses.</title>
        <authorList>
            <person name="Hassan H.M."/>
        </authorList>
    </citation>
    <scope>NUCLEOTIDE SEQUENCE [LARGE SCALE GENOMIC DNA]</scope>
    <source>
        <strain evidence="2 3">1A</strain>
    </source>
</reference>
<name>A0A7H9EJ79_9LACO</name>
<gene>
    <name evidence="2" type="ORF">GTO87_03565</name>
</gene>
<evidence type="ECO:0008006" key="4">
    <source>
        <dbReference type="Google" id="ProtNLM"/>
    </source>
</evidence>
<feature type="region of interest" description="Disordered" evidence="1">
    <location>
        <begin position="146"/>
        <end position="182"/>
    </location>
</feature>
<evidence type="ECO:0000313" key="2">
    <source>
        <dbReference type="EMBL" id="QLL77758.1"/>
    </source>
</evidence>
<proteinExistence type="predicted"/>
<dbReference type="RefSeq" id="WP_027826357.1">
    <property type="nucleotide sequence ID" value="NZ_CP047418.1"/>
</dbReference>
<dbReference type="EMBL" id="CP047418">
    <property type="protein sequence ID" value="QLL77758.1"/>
    <property type="molecule type" value="Genomic_DNA"/>
</dbReference>
<accession>A0A7H9EJ79</accession>
<dbReference type="Proteomes" id="UP000510886">
    <property type="component" value="Chromosome"/>
</dbReference>
<protein>
    <recommendedName>
        <fullName evidence="4">DUF669 domain-containing protein</fullName>
    </recommendedName>
</protein>
<evidence type="ECO:0000256" key="1">
    <source>
        <dbReference type="SAM" id="MobiDB-lite"/>
    </source>
</evidence>